<dbReference type="EMBL" id="CP073708">
    <property type="protein sequence ID" value="QUO41032.1"/>
    <property type="molecule type" value="Genomic_DNA"/>
</dbReference>
<keyword evidence="1" id="KW-0472">Membrane</keyword>
<dbReference type="EMBL" id="CP066308">
    <property type="protein sequence ID" value="QQE73948.1"/>
    <property type="molecule type" value="Genomic_DNA"/>
</dbReference>
<feature type="transmembrane region" description="Helical" evidence="1">
    <location>
        <begin position="7"/>
        <end position="28"/>
    </location>
</feature>
<accession>A0A7T5JN11</accession>
<sequence length="231" mass="27291">MQYGKDTLLIVNMLVYAAMLLALCIIWVRTPREKEPHLPWKLIGYAYLAMFRLSLNQFHLPLGLVFAALLLKRTTVNKQAKLRAVWLGGILFAASFLPVADWVEDARYPRTEMATYLNRDLTGKGFNLLFEREGRRFSFLTEDDAEGRGIYEALRQSAYVEENDDQRGRDTRYSMNLHQDHEEGMERFRRLDFRVSADGSYLTLRYEQRLYAFRTSPEFQRLFQQIVRERQ</sequence>
<keyword evidence="1" id="KW-0812">Transmembrane</keyword>
<evidence type="ECO:0000313" key="2">
    <source>
        <dbReference type="EMBL" id="QQE73948.1"/>
    </source>
</evidence>
<gene>
    <name evidence="2" type="ORF">JD108_19130</name>
    <name evidence="3" type="ORF">KDJ56_19065</name>
</gene>
<dbReference type="AlphaFoldDB" id="A0A7T5JN11"/>
<dbReference type="KEGG" id="bcop:JD108_19130"/>
<dbReference type="Proteomes" id="UP000595847">
    <property type="component" value="Chromosome"/>
</dbReference>
<evidence type="ECO:0000256" key="1">
    <source>
        <dbReference type="SAM" id="Phobius"/>
    </source>
</evidence>
<evidence type="ECO:0000313" key="5">
    <source>
        <dbReference type="Proteomes" id="UP000677234"/>
    </source>
</evidence>
<name>A0A7T5JN11_9BACL</name>
<keyword evidence="1" id="KW-1133">Transmembrane helix</keyword>
<organism evidence="2 4">
    <name type="scientific">Brevibacillus composti</name>
    <dbReference type="NCBI Taxonomy" id="2796470"/>
    <lineage>
        <taxon>Bacteria</taxon>
        <taxon>Bacillati</taxon>
        <taxon>Bacillota</taxon>
        <taxon>Bacilli</taxon>
        <taxon>Bacillales</taxon>
        <taxon>Paenibacillaceae</taxon>
        <taxon>Brevibacillus</taxon>
    </lineage>
</organism>
<protein>
    <submittedName>
        <fullName evidence="2">Uncharacterized protein</fullName>
    </submittedName>
</protein>
<reference evidence="3" key="2">
    <citation type="submission" date="2021-04" db="EMBL/GenBank/DDBJ databases">
        <title>Brevibacillus composti FJAT-54423, complete genome.</title>
        <authorList>
            <person name="Tang R."/>
        </authorList>
    </citation>
    <scope>NUCLEOTIDE SEQUENCE</scope>
    <source>
        <strain evidence="3">FJAT-54424</strain>
    </source>
</reference>
<feature type="transmembrane region" description="Helical" evidence="1">
    <location>
        <begin position="83"/>
        <end position="103"/>
    </location>
</feature>
<dbReference type="RefSeq" id="WP_198827544.1">
    <property type="nucleotide sequence ID" value="NZ_CP066308.1"/>
</dbReference>
<evidence type="ECO:0000313" key="4">
    <source>
        <dbReference type="Proteomes" id="UP000595847"/>
    </source>
</evidence>
<proteinExistence type="predicted"/>
<reference evidence="2 4" key="1">
    <citation type="submission" date="2020-12" db="EMBL/GenBank/DDBJ databases">
        <title>strain FJAT-54423T represents a novel species of the genus Brevibacillus.</title>
        <authorList>
            <person name="Tang R."/>
        </authorList>
    </citation>
    <scope>NUCLEOTIDE SEQUENCE [LARGE SCALE GENOMIC DNA]</scope>
    <source>
        <strain evidence="2 4">FJAT-54423</strain>
    </source>
</reference>
<keyword evidence="5" id="KW-1185">Reference proteome</keyword>
<feature type="transmembrane region" description="Helical" evidence="1">
    <location>
        <begin position="48"/>
        <end position="71"/>
    </location>
</feature>
<dbReference type="Proteomes" id="UP000677234">
    <property type="component" value="Chromosome"/>
</dbReference>
<evidence type="ECO:0000313" key="3">
    <source>
        <dbReference type="EMBL" id="QUO41032.1"/>
    </source>
</evidence>